<protein>
    <submittedName>
        <fullName evidence="1">Uncharacterized protein</fullName>
    </submittedName>
</protein>
<sequence length="123" mass="14105">MLSGESKLLPENQRNGGDPHWCQRCQEFLLTRVDRRSVKLKDSSNVRLKWHKRRERKADISGWQRKLRILVVSKPPQIDWAYNLGIIELSTKNAKNDLPGVKMCGLLDSLISLVSHGRAGFVD</sequence>
<name>A0ABR1BKB5_NECAM</name>
<reference evidence="1 2" key="1">
    <citation type="submission" date="2023-08" db="EMBL/GenBank/DDBJ databases">
        <title>A Necator americanus chromosomal reference genome.</title>
        <authorList>
            <person name="Ilik V."/>
            <person name="Petrzelkova K.J."/>
            <person name="Pardy F."/>
            <person name="Fuh T."/>
            <person name="Niatou-Singa F.S."/>
            <person name="Gouil Q."/>
            <person name="Baker L."/>
            <person name="Ritchie M.E."/>
            <person name="Jex A.R."/>
            <person name="Gazzola D."/>
            <person name="Li H."/>
            <person name="Toshio Fujiwara R."/>
            <person name="Zhan B."/>
            <person name="Aroian R.V."/>
            <person name="Pafco B."/>
            <person name="Schwarz E.M."/>
        </authorList>
    </citation>
    <scope>NUCLEOTIDE SEQUENCE [LARGE SCALE GENOMIC DNA]</scope>
    <source>
        <strain evidence="1 2">Aroian</strain>
        <tissue evidence="1">Whole animal</tissue>
    </source>
</reference>
<evidence type="ECO:0000313" key="1">
    <source>
        <dbReference type="EMBL" id="KAK6725568.1"/>
    </source>
</evidence>
<accession>A0ABR1BKB5</accession>
<comment type="caution">
    <text evidence="1">The sequence shown here is derived from an EMBL/GenBank/DDBJ whole genome shotgun (WGS) entry which is preliminary data.</text>
</comment>
<dbReference type="Proteomes" id="UP001303046">
    <property type="component" value="Unassembled WGS sequence"/>
</dbReference>
<organism evidence="1 2">
    <name type="scientific">Necator americanus</name>
    <name type="common">Human hookworm</name>
    <dbReference type="NCBI Taxonomy" id="51031"/>
    <lineage>
        <taxon>Eukaryota</taxon>
        <taxon>Metazoa</taxon>
        <taxon>Ecdysozoa</taxon>
        <taxon>Nematoda</taxon>
        <taxon>Chromadorea</taxon>
        <taxon>Rhabditida</taxon>
        <taxon>Rhabditina</taxon>
        <taxon>Rhabditomorpha</taxon>
        <taxon>Strongyloidea</taxon>
        <taxon>Ancylostomatidae</taxon>
        <taxon>Bunostominae</taxon>
        <taxon>Necator</taxon>
    </lineage>
</organism>
<gene>
    <name evidence="1" type="primary">Necator_chrI.g215</name>
    <name evidence="1" type="ORF">RB195_004094</name>
</gene>
<dbReference type="EMBL" id="JAVFWL010000001">
    <property type="protein sequence ID" value="KAK6725568.1"/>
    <property type="molecule type" value="Genomic_DNA"/>
</dbReference>
<proteinExistence type="predicted"/>
<keyword evidence="2" id="KW-1185">Reference proteome</keyword>
<evidence type="ECO:0000313" key="2">
    <source>
        <dbReference type="Proteomes" id="UP001303046"/>
    </source>
</evidence>